<proteinExistence type="predicted"/>
<gene>
    <name evidence="3" type="ORF">EBH_0049070</name>
</gene>
<dbReference type="AlphaFoldDB" id="U6LUR0"/>
<dbReference type="Pfam" id="PF14050">
    <property type="entry name" value="Nudc_N"/>
    <property type="match status" value="1"/>
</dbReference>
<feature type="compositionally biased region" description="Polar residues" evidence="1">
    <location>
        <begin position="406"/>
        <end position="419"/>
    </location>
</feature>
<protein>
    <submittedName>
        <fullName evidence="3">Nuclear movement domain-containing protein, putative</fullName>
    </submittedName>
</protein>
<evidence type="ECO:0000313" key="3">
    <source>
        <dbReference type="EMBL" id="CDJ52349.1"/>
    </source>
</evidence>
<dbReference type="InterPro" id="IPR025934">
    <property type="entry name" value="NudC_N_dom"/>
</dbReference>
<dbReference type="SUPFAM" id="SSF49764">
    <property type="entry name" value="HSP20-like chaperones"/>
    <property type="match status" value="1"/>
</dbReference>
<feature type="domain" description="NudC N-terminal" evidence="2">
    <location>
        <begin position="3"/>
        <end position="60"/>
    </location>
</feature>
<dbReference type="GO" id="GO:0051082">
    <property type="term" value="F:unfolded protein binding"/>
    <property type="evidence" value="ECO:0007669"/>
    <property type="project" value="TreeGrafter"/>
</dbReference>
<feature type="region of interest" description="Disordered" evidence="1">
    <location>
        <begin position="394"/>
        <end position="419"/>
    </location>
</feature>
<dbReference type="PANTHER" id="PTHR12356:SF17">
    <property type="entry name" value="CS DOMAIN-CONTAINING PROTEIN"/>
    <property type="match status" value="1"/>
</dbReference>
<feature type="compositionally biased region" description="Low complexity" evidence="1">
    <location>
        <begin position="244"/>
        <end position="256"/>
    </location>
</feature>
<keyword evidence="4" id="KW-1185">Reference proteome</keyword>
<dbReference type="InterPro" id="IPR008978">
    <property type="entry name" value="HSP20-like_chaperone"/>
</dbReference>
<dbReference type="VEuPathDB" id="ToxoDB:EBH_0049070"/>
<accession>U6LUR0</accession>
<dbReference type="GO" id="GO:0006457">
    <property type="term" value="P:protein folding"/>
    <property type="evidence" value="ECO:0007669"/>
    <property type="project" value="TreeGrafter"/>
</dbReference>
<dbReference type="Proteomes" id="UP000030750">
    <property type="component" value="Unassembled WGS sequence"/>
</dbReference>
<reference evidence="3" key="2">
    <citation type="submission" date="2013-10" db="EMBL/GenBank/DDBJ databases">
        <authorList>
            <person name="Aslett M."/>
        </authorList>
    </citation>
    <scope>NUCLEOTIDE SEQUENCE [LARGE SCALE GENOMIC DNA]</scope>
    <source>
        <strain evidence="3">Houghton</strain>
    </source>
</reference>
<evidence type="ECO:0000256" key="1">
    <source>
        <dbReference type="SAM" id="MobiDB-lite"/>
    </source>
</evidence>
<sequence length="419" mass="45844">MDHEGLLLALARGHEGIGPLLETFFRFLANRTDFFHILEEGGPSMGFAPAAAEAMVAESFARAQLLYREAKQQHLLPQQLRNKSLQQIQNLTREFNAKQKQKKFQYASPVCRLAVLATAPDLGAEDRNPRPAAAAAAAASTPAAAAAPTAAAGGAAAAAGAGARAATAATMKRNRAADAASAVDKPPQGKMQVEAEHGGMKTDKHKEEKQTSDSSRSGSSSSGSSSSSSSSSAPLLVGGKKKQQQQQQQQQQQEGQQQQQQQQQLISEVDARLLSVTLRDDSIRVVYDGSVVFEGKWSEKIKSTISYWLLEQRCLLSLNLEKNREIWWEALIQGDPKIDTTKVESVKRVEDFDDATQGHIRKIVFEQRQKMQGLKTEEELQQEKILREAWDAEGSPFKGLPFDPSVLNSQKLNNNPEIE</sequence>
<dbReference type="InterPro" id="IPR037898">
    <property type="entry name" value="NudC_fam"/>
</dbReference>
<dbReference type="OrthoDB" id="416217at2759"/>
<feature type="compositionally biased region" description="Basic and acidic residues" evidence="1">
    <location>
        <begin position="193"/>
        <end position="211"/>
    </location>
</feature>
<evidence type="ECO:0000313" key="4">
    <source>
        <dbReference type="Proteomes" id="UP000030750"/>
    </source>
</evidence>
<feature type="region of interest" description="Disordered" evidence="1">
    <location>
        <begin position="177"/>
        <end position="256"/>
    </location>
</feature>
<organism evidence="3 4">
    <name type="scientific">Eimeria brunetti</name>
    <dbReference type="NCBI Taxonomy" id="51314"/>
    <lineage>
        <taxon>Eukaryota</taxon>
        <taxon>Sar</taxon>
        <taxon>Alveolata</taxon>
        <taxon>Apicomplexa</taxon>
        <taxon>Conoidasida</taxon>
        <taxon>Coccidia</taxon>
        <taxon>Eucoccidiorida</taxon>
        <taxon>Eimeriorina</taxon>
        <taxon>Eimeriidae</taxon>
        <taxon>Eimeria</taxon>
    </lineage>
</organism>
<dbReference type="PANTHER" id="PTHR12356">
    <property type="entry name" value="NUCLEAR MOVEMENT PROTEIN NUDC"/>
    <property type="match status" value="1"/>
</dbReference>
<dbReference type="GO" id="GO:0005737">
    <property type="term" value="C:cytoplasm"/>
    <property type="evidence" value="ECO:0007669"/>
    <property type="project" value="TreeGrafter"/>
</dbReference>
<dbReference type="EMBL" id="HG713117">
    <property type="protein sequence ID" value="CDJ52349.1"/>
    <property type="molecule type" value="Genomic_DNA"/>
</dbReference>
<evidence type="ECO:0000259" key="2">
    <source>
        <dbReference type="Pfam" id="PF14050"/>
    </source>
</evidence>
<reference evidence="3" key="1">
    <citation type="submission" date="2013-10" db="EMBL/GenBank/DDBJ databases">
        <title>Genomic analysis of the causative agents of coccidiosis in chickens.</title>
        <authorList>
            <person name="Reid A.J."/>
            <person name="Blake D."/>
            <person name="Billington K."/>
            <person name="Browne H."/>
            <person name="Dunn M."/>
            <person name="Hung S."/>
            <person name="Kawahara F."/>
            <person name="Miranda-Saavedra D."/>
            <person name="Mourier T."/>
            <person name="Nagra H."/>
            <person name="Otto T.D."/>
            <person name="Rawlings N."/>
            <person name="Sanchez A."/>
            <person name="Sanders M."/>
            <person name="Subramaniam C."/>
            <person name="Tay Y."/>
            <person name="Dear P."/>
            <person name="Doerig C."/>
            <person name="Gruber A."/>
            <person name="Parkinson J."/>
            <person name="Shirley M."/>
            <person name="Wan K.L."/>
            <person name="Berriman M."/>
            <person name="Tomley F."/>
            <person name="Pain A."/>
        </authorList>
    </citation>
    <scope>NUCLEOTIDE SEQUENCE [LARGE SCALE GENOMIC DNA]</scope>
    <source>
        <strain evidence="3">Houghton</strain>
    </source>
</reference>
<feature type="compositionally biased region" description="Low complexity" evidence="1">
    <location>
        <begin position="212"/>
        <end position="232"/>
    </location>
</feature>
<dbReference type="Gene3D" id="2.60.40.790">
    <property type="match status" value="1"/>
</dbReference>
<name>U6LUR0_9EIME</name>